<dbReference type="PANTHER" id="PTHR33112">
    <property type="entry name" value="DOMAIN PROTEIN, PUTATIVE-RELATED"/>
    <property type="match status" value="1"/>
</dbReference>
<feature type="region of interest" description="Disordered" evidence="1">
    <location>
        <begin position="96"/>
        <end position="121"/>
    </location>
</feature>
<sequence>MPLSESERVMEDDTQGPLTSPPGDVMGDLALAAAFRISRKSAYRWATKGLKVLVLDDEIGPDDGKKGKNKLLYDPEDPDDVERFAIALSLMDDEDAAAAEESLEEPEHIHHDSDTEATDKGRFSDEVASCSRCCMFPKFPRHRRVGNFKLVQPWENCSADLPTCDHFLAVSYCWSTFHDTQRHYRIRDCTSTHGVYGSEYLPADRRIPPDEVLDRAVELASAMGLRCIWIDQACLPQDQSDEHQIGVQAMDLVYQRAAWSLGILDSIADSPGQLLALRVIQDWGEEARKWTRWPDSIWWSGFFKQLVSTSPWAIDVEGVQVEESVDLETTLGVWSKHILDFLEFLGNDRWYTRAWTFQESLSSGEHISVILRVRANLEFPPSTSKHPSVWQVFPVIDPRDKILSFTYMALQRLIFDARFFAVEQKQDHRRSERKSPIVAQQSEKHGNDCIQWSTTDPEQTRRILSRVQALHPPRGDKIYKITNPGRSNFGARMTLSSAAAASFLRTRQCLCPEDRIAIVANLCNYEIRLDTFQLATRIKSLRTCLFALSLSNGDFSLLTPDYYNLRQLPEPTSNQPSFLSHVYEGLHTIRAFSMDNYSLGSLRIVNLQKYVPNFGIIPGMMWSVNRTVDLTPIQRKWADEWWGDLNDAIEAKVEDEIRDRIHEHLSKPGNAERIRKKIRTQCEAQGRNTVFLEDDDEGDFFRGVPLRLSVTVGALRVKQRVSWMIFDILQYLHCIGESGLSDSIWQSWKIPLVSWEDSVLPDKACPALFAHPRVMSEPWSTLHFRVDGNGDYSQQWLLDRIMLHGRIWVGQYRLANMIGSGYESLLPNVFLSNDLTRPTRKCDGNSAGRNIHSWFLEPLQKSFNERFPLQRSILSWASKTMSHGESTVFERQILKQVIANGIQITSSNPTSESPTREEALMGSFAGTIAHMLYMDRYVGWKFEDQEARWANSVAAFDVDGPCEIMIPYDADRERIPHPETRDMRVCWVVEDVSDGISEMPSDEPPQYRVLERVKGVWEIMEPAPFQCYPTI</sequence>
<dbReference type="PANTHER" id="PTHR33112:SF16">
    <property type="entry name" value="HETEROKARYON INCOMPATIBILITY DOMAIN-CONTAINING PROTEIN"/>
    <property type="match status" value="1"/>
</dbReference>
<feature type="region of interest" description="Disordered" evidence="1">
    <location>
        <begin position="1"/>
        <end position="25"/>
    </location>
</feature>
<accession>A0A7C8MQH4</accession>
<dbReference type="AlphaFoldDB" id="A0A7C8MQH4"/>
<reference evidence="3 4" key="1">
    <citation type="submission" date="2019-12" db="EMBL/GenBank/DDBJ databases">
        <title>Draft genome sequence of the ascomycete Xylaria multiplex DSM 110363.</title>
        <authorList>
            <person name="Buettner E."/>
            <person name="Kellner H."/>
        </authorList>
    </citation>
    <scope>NUCLEOTIDE SEQUENCE [LARGE SCALE GENOMIC DNA]</scope>
    <source>
        <strain evidence="3 4">DSM 110363</strain>
    </source>
</reference>
<evidence type="ECO:0000313" key="4">
    <source>
        <dbReference type="Proteomes" id="UP000481858"/>
    </source>
</evidence>
<protein>
    <recommendedName>
        <fullName evidence="2">Heterokaryon incompatibility domain-containing protein</fullName>
    </recommendedName>
</protein>
<keyword evidence="4" id="KW-1185">Reference proteome</keyword>
<feature type="compositionally biased region" description="Basic and acidic residues" evidence="1">
    <location>
        <begin position="1"/>
        <end position="11"/>
    </location>
</feature>
<feature type="domain" description="Heterokaryon incompatibility" evidence="2">
    <location>
        <begin position="167"/>
        <end position="359"/>
    </location>
</feature>
<evidence type="ECO:0000259" key="2">
    <source>
        <dbReference type="Pfam" id="PF06985"/>
    </source>
</evidence>
<dbReference type="Pfam" id="PF06985">
    <property type="entry name" value="HET"/>
    <property type="match status" value="1"/>
</dbReference>
<dbReference type="OrthoDB" id="270167at2759"/>
<comment type="caution">
    <text evidence="3">The sequence shown here is derived from an EMBL/GenBank/DDBJ whole genome shotgun (WGS) entry which is preliminary data.</text>
</comment>
<feature type="compositionally biased region" description="Basic and acidic residues" evidence="1">
    <location>
        <begin position="105"/>
        <end position="121"/>
    </location>
</feature>
<dbReference type="EMBL" id="WUBL01000016">
    <property type="protein sequence ID" value="KAF2971132.1"/>
    <property type="molecule type" value="Genomic_DNA"/>
</dbReference>
<name>A0A7C8MQH4_9PEZI</name>
<evidence type="ECO:0000313" key="3">
    <source>
        <dbReference type="EMBL" id="KAF2971132.1"/>
    </source>
</evidence>
<proteinExistence type="predicted"/>
<dbReference type="Proteomes" id="UP000481858">
    <property type="component" value="Unassembled WGS sequence"/>
</dbReference>
<gene>
    <name evidence="3" type="ORF">GQX73_g2434</name>
</gene>
<organism evidence="3 4">
    <name type="scientific">Xylaria multiplex</name>
    <dbReference type="NCBI Taxonomy" id="323545"/>
    <lineage>
        <taxon>Eukaryota</taxon>
        <taxon>Fungi</taxon>
        <taxon>Dikarya</taxon>
        <taxon>Ascomycota</taxon>
        <taxon>Pezizomycotina</taxon>
        <taxon>Sordariomycetes</taxon>
        <taxon>Xylariomycetidae</taxon>
        <taxon>Xylariales</taxon>
        <taxon>Xylariaceae</taxon>
        <taxon>Xylaria</taxon>
    </lineage>
</organism>
<evidence type="ECO:0000256" key="1">
    <source>
        <dbReference type="SAM" id="MobiDB-lite"/>
    </source>
</evidence>
<dbReference type="InterPro" id="IPR010730">
    <property type="entry name" value="HET"/>
</dbReference>
<dbReference type="InParanoid" id="A0A7C8MQH4"/>